<feature type="domain" description="Response regulatory" evidence="14">
    <location>
        <begin position="696"/>
        <end position="814"/>
    </location>
</feature>
<keyword evidence="5" id="KW-0808">Transferase</keyword>
<dbReference type="SUPFAM" id="SSF55874">
    <property type="entry name" value="ATPase domain of HSP90 chaperone/DNA topoisomerase II/histidine kinase"/>
    <property type="match status" value="2"/>
</dbReference>
<dbReference type="SMART" id="SM00388">
    <property type="entry name" value="HisKA"/>
    <property type="match status" value="1"/>
</dbReference>
<evidence type="ECO:0000256" key="10">
    <source>
        <dbReference type="ARBA" id="ARBA00074306"/>
    </source>
</evidence>
<organism evidence="15 16">
    <name type="scientific">Cohnella cholangitidis</name>
    <dbReference type="NCBI Taxonomy" id="2598458"/>
    <lineage>
        <taxon>Bacteria</taxon>
        <taxon>Bacillati</taxon>
        <taxon>Bacillota</taxon>
        <taxon>Bacilli</taxon>
        <taxon>Bacillales</taxon>
        <taxon>Paenibacillaceae</taxon>
        <taxon>Cohnella</taxon>
    </lineage>
</organism>
<dbReference type="Pfam" id="PF00512">
    <property type="entry name" value="HisKA"/>
    <property type="match status" value="1"/>
</dbReference>
<keyword evidence="12" id="KW-1133">Transmembrane helix</keyword>
<dbReference type="PRINTS" id="PR00344">
    <property type="entry name" value="BCTRLSENSOR"/>
</dbReference>
<dbReference type="InterPro" id="IPR036890">
    <property type="entry name" value="HATPase_C_sf"/>
</dbReference>
<evidence type="ECO:0000256" key="2">
    <source>
        <dbReference type="ARBA" id="ARBA00006402"/>
    </source>
</evidence>
<feature type="transmembrane region" description="Helical" evidence="12">
    <location>
        <begin position="267"/>
        <end position="286"/>
    </location>
</feature>
<dbReference type="Pfam" id="PF06580">
    <property type="entry name" value="His_kinase"/>
    <property type="match status" value="1"/>
</dbReference>
<name>A0A7G5C2W4_9BACL</name>
<sequence>MTIPSRRIRIAVLLALIFAFAVALALPFAGVTSGDGGPKAKDGTLDLREWNLAEIGAVRLNGEWCFNWGELLREGDDGCPGGLAEVPGEWEPYGKPGRGYATYRLKVVIGETGGTLALHIPAIAPAYRLYVDGRVIAETGQIGTGSSGTVSAYRPQMAAFTPEGETFELILQVSNVLYPSGGIWYSLTLGTESGMAAMKTRNTVVDMAVFGGCALLGFYQIAVFLLRRTDRSTLYFGICCLFGATRLWVFGGMYAVDAFPGTDITTIIRLEYLTYYGGVTMAALFVKELFPQEFSARIVRFIAYIGCLFIGSVFFLPVETFTGFIDYFKIVSLSGLAYFLYGFSLASWRGRSGALLQLFGWLAFVAAAFHDILYSNGRIIWIDLQLVPYGFLLLVFIEALELARRFTNAYRIIGTLSEELIDLNRMKDEFLANTSHELKTPLHGILNLSSALKEGTSGPLNGQQRAQLEVVISVARRMSNLINDILDLSRLKHRGIQLQLKPVDVRAVIGSQQEIFRNYIGDKPVTLRMEWPDKLPDATADESRLLQIAYNLIDNAIKFTPEGEVKVTAWSSGATVSISVSDTGIGIEADKREAIFQTFEQMGTSVAREYGGTGLGLGIARRLVELHGGRITVDSEMGEGSVFTFTLPVSAVKSADRSNPVSKSESVDTDRYEVRRGWMESAASFAPESVSKRDLAILAVDDDPVNLVVLRAVFADEPYEIVTASGGAEALKVLAKDRSKIGLVILDVMMPGLSGYETCRRIREQHALSDLPVLLTTVRSEPDDVIHGFEAGANDYVTKPFQAYDLRARARTLLEMKRSAEAAVRSEMAFLQAQIKPHFLFNALNTIISLSLDEPETAHDLLLYLSRYLRGSFDFKNKERLVPLRKELDLAEAYLKIERARFGDRLRVRYEIDGNAACLLPPLTLQPLVENAVRHGVTKKEDGGTVTVSILVDGENAVICVEDDGAGMSEPAVEIMAKEREVGSGGIGLKNIHQRMLRQFGRGLEVESELGKGTKVALHVPLVDKFED</sequence>
<dbReference type="AlphaFoldDB" id="A0A7G5C2W4"/>
<dbReference type="InterPro" id="IPR004358">
    <property type="entry name" value="Sig_transdc_His_kin-like_C"/>
</dbReference>
<dbReference type="PANTHER" id="PTHR43047">
    <property type="entry name" value="TWO-COMPONENT HISTIDINE PROTEIN KINASE"/>
    <property type="match status" value="1"/>
</dbReference>
<dbReference type="InterPro" id="IPR011623">
    <property type="entry name" value="7TMR_DISM_rcpt_extracell_dom1"/>
</dbReference>
<dbReference type="GO" id="GO:0016020">
    <property type="term" value="C:membrane"/>
    <property type="evidence" value="ECO:0007669"/>
    <property type="project" value="InterPro"/>
</dbReference>
<dbReference type="GO" id="GO:0000155">
    <property type="term" value="F:phosphorelay sensor kinase activity"/>
    <property type="evidence" value="ECO:0007669"/>
    <property type="project" value="InterPro"/>
</dbReference>
<dbReference type="SUPFAM" id="SSF47384">
    <property type="entry name" value="Homodimeric domain of signal transducing histidine kinase"/>
    <property type="match status" value="1"/>
</dbReference>
<keyword evidence="8" id="KW-0067">ATP-binding</keyword>
<evidence type="ECO:0000256" key="5">
    <source>
        <dbReference type="ARBA" id="ARBA00022679"/>
    </source>
</evidence>
<dbReference type="EC" id="2.7.13.3" evidence="3"/>
<evidence type="ECO:0000256" key="4">
    <source>
        <dbReference type="ARBA" id="ARBA00022553"/>
    </source>
</evidence>
<dbReference type="InterPro" id="IPR001789">
    <property type="entry name" value="Sig_transdc_resp-reg_receiver"/>
</dbReference>
<comment type="similarity">
    <text evidence="2">In the N-terminal section; belongs to the phytochrome family.</text>
</comment>
<keyword evidence="6" id="KW-0547">Nucleotide-binding</keyword>
<dbReference type="InterPro" id="IPR011006">
    <property type="entry name" value="CheY-like_superfamily"/>
</dbReference>
<evidence type="ECO:0000259" key="13">
    <source>
        <dbReference type="PROSITE" id="PS50109"/>
    </source>
</evidence>
<gene>
    <name evidence="15" type="ORF">FPL14_21975</name>
</gene>
<evidence type="ECO:0000256" key="7">
    <source>
        <dbReference type="ARBA" id="ARBA00022777"/>
    </source>
</evidence>
<dbReference type="InterPro" id="IPR003661">
    <property type="entry name" value="HisK_dim/P_dom"/>
</dbReference>
<dbReference type="Proteomes" id="UP000515679">
    <property type="component" value="Chromosome"/>
</dbReference>
<dbReference type="SUPFAM" id="SSF49785">
    <property type="entry name" value="Galactose-binding domain-like"/>
    <property type="match status" value="1"/>
</dbReference>
<dbReference type="Gene3D" id="3.40.50.2300">
    <property type="match status" value="1"/>
</dbReference>
<keyword evidence="12" id="KW-0472">Membrane</keyword>
<feature type="transmembrane region" description="Helical" evidence="12">
    <location>
        <begin position="233"/>
        <end position="255"/>
    </location>
</feature>
<feature type="transmembrane region" description="Helical" evidence="12">
    <location>
        <begin position="324"/>
        <end position="343"/>
    </location>
</feature>
<dbReference type="InterPro" id="IPR003594">
    <property type="entry name" value="HATPase_dom"/>
</dbReference>
<evidence type="ECO:0000256" key="1">
    <source>
        <dbReference type="ARBA" id="ARBA00000085"/>
    </source>
</evidence>
<dbReference type="KEGG" id="cchl:FPL14_21975"/>
<dbReference type="RefSeq" id="WP_182299783.1">
    <property type="nucleotide sequence ID" value="NZ_CP041969.1"/>
</dbReference>
<dbReference type="Gene3D" id="3.30.565.10">
    <property type="entry name" value="Histidine kinase-like ATPase, C-terminal domain"/>
    <property type="match status" value="2"/>
</dbReference>
<evidence type="ECO:0000313" key="15">
    <source>
        <dbReference type="EMBL" id="QMV43548.1"/>
    </source>
</evidence>
<reference evidence="15 16" key="1">
    <citation type="submission" date="2019-07" db="EMBL/GenBank/DDBJ databases">
        <authorList>
            <person name="Kim J.K."/>
            <person name="Cheong H.-M."/>
            <person name="Choi Y."/>
            <person name="Hwang K.J."/>
            <person name="Lee S."/>
            <person name="Choi C."/>
        </authorList>
    </citation>
    <scope>NUCLEOTIDE SEQUENCE [LARGE SCALE GENOMIC DNA]</scope>
    <source>
        <strain evidence="15 16">KS 22</strain>
    </source>
</reference>
<evidence type="ECO:0000256" key="8">
    <source>
        <dbReference type="ARBA" id="ARBA00022840"/>
    </source>
</evidence>
<evidence type="ECO:0000256" key="6">
    <source>
        <dbReference type="ARBA" id="ARBA00022741"/>
    </source>
</evidence>
<feature type="transmembrane region" description="Helical" evidence="12">
    <location>
        <begin position="298"/>
        <end position="318"/>
    </location>
</feature>
<feature type="domain" description="Histidine kinase" evidence="13">
    <location>
        <begin position="433"/>
        <end position="651"/>
    </location>
</feature>
<dbReference type="InterPro" id="IPR036097">
    <property type="entry name" value="HisK_dim/P_sf"/>
</dbReference>
<dbReference type="InterPro" id="IPR005467">
    <property type="entry name" value="His_kinase_dom"/>
</dbReference>
<dbReference type="FunFam" id="3.30.565.10:FF:000010">
    <property type="entry name" value="Sensor histidine kinase RcsC"/>
    <property type="match status" value="1"/>
</dbReference>
<evidence type="ECO:0000256" key="12">
    <source>
        <dbReference type="SAM" id="Phobius"/>
    </source>
</evidence>
<dbReference type="PROSITE" id="PS50109">
    <property type="entry name" value="HIS_KIN"/>
    <property type="match status" value="2"/>
</dbReference>
<feature type="transmembrane region" description="Helical" evidence="12">
    <location>
        <begin position="355"/>
        <end position="374"/>
    </location>
</feature>
<dbReference type="Gene3D" id="2.60.120.260">
    <property type="entry name" value="Galactose-binding domain-like"/>
    <property type="match status" value="1"/>
</dbReference>
<evidence type="ECO:0000256" key="3">
    <source>
        <dbReference type="ARBA" id="ARBA00012438"/>
    </source>
</evidence>
<keyword evidence="12" id="KW-0812">Transmembrane</keyword>
<proteinExistence type="inferred from homology"/>
<dbReference type="SMART" id="SM00448">
    <property type="entry name" value="REC"/>
    <property type="match status" value="1"/>
</dbReference>
<accession>A0A7G5C2W4</accession>
<dbReference type="CDD" id="cd00082">
    <property type="entry name" value="HisKA"/>
    <property type="match status" value="1"/>
</dbReference>
<protein>
    <recommendedName>
        <fullName evidence="10">Circadian input-output histidine kinase CikA</fullName>
        <ecNumber evidence="3">2.7.13.3</ecNumber>
    </recommendedName>
</protein>
<dbReference type="Pfam" id="PF07695">
    <property type="entry name" value="7TMR-DISM_7TM"/>
    <property type="match status" value="1"/>
</dbReference>
<feature type="domain" description="Histidine kinase" evidence="13">
    <location>
        <begin position="925"/>
        <end position="1024"/>
    </location>
</feature>
<evidence type="ECO:0000256" key="11">
    <source>
        <dbReference type="PROSITE-ProRule" id="PRU00169"/>
    </source>
</evidence>
<dbReference type="Pfam" id="PF02518">
    <property type="entry name" value="HATPase_c"/>
    <property type="match status" value="2"/>
</dbReference>
<feature type="modified residue" description="4-aspartylphosphate" evidence="11">
    <location>
        <position position="747"/>
    </location>
</feature>
<dbReference type="InterPro" id="IPR010559">
    <property type="entry name" value="Sig_transdc_His_kin_internal"/>
</dbReference>
<keyword evidence="9" id="KW-0902">Two-component regulatory system</keyword>
<comment type="catalytic activity">
    <reaction evidence="1">
        <text>ATP + protein L-histidine = ADP + protein N-phospho-L-histidine.</text>
        <dbReference type="EC" id="2.7.13.3"/>
    </reaction>
</comment>
<dbReference type="EMBL" id="CP041969">
    <property type="protein sequence ID" value="QMV43548.1"/>
    <property type="molecule type" value="Genomic_DNA"/>
</dbReference>
<evidence type="ECO:0000259" key="14">
    <source>
        <dbReference type="PROSITE" id="PS50110"/>
    </source>
</evidence>
<evidence type="ECO:0000256" key="9">
    <source>
        <dbReference type="ARBA" id="ARBA00023012"/>
    </source>
</evidence>
<dbReference type="SUPFAM" id="SSF52172">
    <property type="entry name" value="CheY-like"/>
    <property type="match status" value="1"/>
</dbReference>
<feature type="transmembrane region" description="Helical" evidence="12">
    <location>
        <begin position="207"/>
        <end position="226"/>
    </location>
</feature>
<keyword evidence="16" id="KW-1185">Reference proteome</keyword>
<dbReference type="PROSITE" id="PS50110">
    <property type="entry name" value="RESPONSE_REGULATORY"/>
    <property type="match status" value="1"/>
</dbReference>
<keyword evidence="4 11" id="KW-0597">Phosphoprotein</keyword>
<dbReference type="SMART" id="SM00387">
    <property type="entry name" value="HATPase_c"/>
    <property type="match status" value="2"/>
</dbReference>
<dbReference type="InterPro" id="IPR008979">
    <property type="entry name" value="Galactose-bd-like_sf"/>
</dbReference>
<dbReference type="Gene3D" id="1.10.287.130">
    <property type="match status" value="1"/>
</dbReference>
<keyword evidence="7" id="KW-0418">Kinase</keyword>
<dbReference type="GO" id="GO:0005524">
    <property type="term" value="F:ATP binding"/>
    <property type="evidence" value="ECO:0007669"/>
    <property type="project" value="UniProtKB-KW"/>
</dbReference>
<dbReference type="CDD" id="cd16922">
    <property type="entry name" value="HATPase_EvgS-ArcB-TorS-like"/>
    <property type="match status" value="1"/>
</dbReference>
<dbReference type="Pfam" id="PF00072">
    <property type="entry name" value="Response_reg"/>
    <property type="match status" value="1"/>
</dbReference>
<evidence type="ECO:0000313" key="16">
    <source>
        <dbReference type="Proteomes" id="UP000515679"/>
    </source>
</evidence>